<dbReference type="GO" id="GO:0003677">
    <property type="term" value="F:DNA binding"/>
    <property type="evidence" value="ECO:0007669"/>
    <property type="project" value="InterPro"/>
</dbReference>
<proteinExistence type="predicted"/>
<feature type="domain" description="Transposase IS4-like" evidence="1">
    <location>
        <begin position="257"/>
        <end position="360"/>
    </location>
</feature>
<dbReference type="Proteomes" id="UP000823936">
    <property type="component" value="Unassembled WGS sequence"/>
</dbReference>
<dbReference type="EMBL" id="DXHU01000023">
    <property type="protein sequence ID" value="HIV99392.1"/>
    <property type="molecule type" value="Genomic_DNA"/>
</dbReference>
<comment type="caution">
    <text evidence="3">The sequence shown here is derived from an EMBL/GenBank/DDBJ whole genome shotgun (WGS) entry which is preliminary data.</text>
</comment>
<dbReference type="PANTHER" id="PTHR33408:SF2">
    <property type="entry name" value="TRANSPOSASE DDE DOMAIN-CONTAINING PROTEIN"/>
    <property type="match status" value="1"/>
</dbReference>
<dbReference type="Pfam" id="PF05598">
    <property type="entry name" value="DUF772"/>
    <property type="match status" value="1"/>
</dbReference>
<organism evidence="3 4">
    <name type="scientific">Candidatus Ornithospirochaeta avicola</name>
    <dbReference type="NCBI Taxonomy" id="2840896"/>
    <lineage>
        <taxon>Bacteria</taxon>
        <taxon>Pseudomonadati</taxon>
        <taxon>Spirochaetota</taxon>
        <taxon>Spirochaetia</taxon>
        <taxon>Spirochaetales</taxon>
        <taxon>Spirochaetaceae</taxon>
        <taxon>Spirochaetaceae incertae sedis</taxon>
        <taxon>Candidatus Ornithospirochaeta</taxon>
    </lineage>
</organism>
<dbReference type="GO" id="GO:0004803">
    <property type="term" value="F:transposase activity"/>
    <property type="evidence" value="ECO:0007669"/>
    <property type="project" value="InterPro"/>
</dbReference>
<dbReference type="GO" id="GO:0006313">
    <property type="term" value="P:DNA transposition"/>
    <property type="evidence" value="ECO:0007669"/>
    <property type="project" value="InterPro"/>
</dbReference>
<accession>A0A9D1PU68</accession>
<name>A0A9D1PU68_9SPIO</name>
<reference evidence="3" key="2">
    <citation type="submission" date="2021-04" db="EMBL/GenBank/DDBJ databases">
        <authorList>
            <person name="Gilroy R."/>
        </authorList>
    </citation>
    <scope>NUCLEOTIDE SEQUENCE</scope>
    <source>
        <strain evidence="3">Gambia11-129</strain>
    </source>
</reference>
<gene>
    <name evidence="3" type="ORF">IAB12_06425</name>
</gene>
<feature type="domain" description="Transposase InsH N-terminal" evidence="2">
    <location>
        <begin position="33"/>
        <end position="109"/>
    </location>
</feature>
<dbReference type="InterPro" id="IPR002559">
    <property type="entry name" value="Transposase_11"/>
</dbReference>
<dbReference type="PANTHER" id="PTHR33408">
    <property type="entry name" value="TRANSPOSASE"/>
    <property type="match status" value="1"/>
</dbReference>
<evidence type="ECO:0000313" key="4">
    <source>
        <dbReference type="Proteomes" id="UP000823936"/>
    </source>
</evidence>
<sequence length="406" mass="47197">MNDNILNLENGQLYLNLSIPLDGTYSSYIEALDALYSSLDYSLFCRKEKRGRPYCLHPSKMMVLIIYAYMNGTFSSREIEKLMRRNCVCMKVLGMDRIPDHSTIDRFIRSNHDAIADIMRQSVMRLKEVGELDGHTVFQDGTKIESVAGKYTFVWLSACEKNLAKAFSRISAIAASYGLEAEVTEKNAMSVIDSFEALMQKRGIRFPSSEGRGHHLSQEQRDWKKMREEKQKITDYISWIRKMKETGRNSLSKTDEDATFMRMKEDYMRNGQLKAAYNMQNLVQNGYVIACGAFMDRTDYRTMIPMLEKIEEEGFSYDSYCADSGYDIKENYRWLEEHGKKAYIKPQYHDENKKRKNKRNPSLKCNYEYDENADTFTCMRGISSTMCMTHPRARCMRQGEDARAAL</sequence>
<dbReference type="InterPro" id="IPR008490">
    <property type="entry name" value="Transposase_InsH_N"/>
</dbReference>
<reference evidence="3" key="1">
    <citation type="journal article" date="2021" name="PeerJ">
        <title>Extensive microbial diversity within the chicken gut microbiome revealed by metagenomics and culture.</title>
        <authorList>
            <person name="Gilroy R."/>
            <person name="Ravi A."/>
            <person name="Getino M."/>
            <person name="Pursley I."/>
            <person name="Horton D.L."/>
            <person name="Alikhan N.F."/>
            <person name="Baker D."/>
            <person name="Gharbi K."/>
            <person name="Hall N."/>
            <person name="Watson M."/>
            <person name="Adriaenssens E.M."/>
            <person name="Foster-Nyarko E."/>
            <person name="Jarju S."/>
            <person name="Secka A."/>
            <person name="Antonio M."/>
            <person name="Oren A."/>
            <person name="Chaudhuri R.R."/>
            <person name="La Ragione R."/>
            <person name="Hildebrand F."/>
            <person name="Pallen M.J."/>
        </authorList>
    </citation>
    <scope>NUCLEOTIDE SEQUENCE</scope>
    <source>
        <strain evidence="3">Gambia11-129</strain>
    </source>
</reference>
<evidence type="ECO:0000259" key="2">
    <source>
        <dbReference type="Pfam" id="PF05598"/>
    </source>
</evidence>
<evidence type="ECO:0000313" key="3">
    <source>
        <dbReference type="EMBL" id="HIV99392.1"/>
    </source>
</evidence>
<dbReference type="Pfam" id="PF01609">
    <property type="entry name" value="DDE_Tnp_1"/>
    <property type="match status" value="1"/>
</dbReference>
<protein>
    <submittedName>
        <fullName evidence="3">Transposase</fullName>
    </submittedName>
</protein>
<evidence type="ECO:0000259" key="1">
    <source>
        <dbReference type="Pfam" id="PF01609"/>
    </source>
</evidence>
<dbReference type="AlphaFoldDB" id="A0A9D1PU68"/>